<reference evidence="1 2" key="1">
    <citation type="journal article" date="2021" name="Hortic Res">
        <title>High-quality reference genome and annotation aids understanding of berry development for evergreen blueberry (Vaccinium darrowii).</title>
        <authorList>
            <person name="Yu J."/>
            <person name="Hulse-Kemp A.M."/>
            <person name="Babiker E."/>
            <person name="Staton M."/>
        </authorList>
    </citation>
    <scope>NUCLEOTIDE SEQUENCE [LARGE SCALE GENOMIC DNA]</scope>
    <source>
        <strain evidence="2">cv. NJ 8807/NJ 8810</strain>
        <tissue evidence="1">Young leaf</tissue>
    </source>
</reference>
<dbReference type="EMBL" id="CM037157">
    <property type="protein sequence ID" value="KAH7850283.1"/>
    <property type="molecule type" value="Genomic_DNA"/>
</dbReference>
<dbReference type="Proteomes" id="UP000828048">
    <property type="component" value="Chromosome 7"/>
</dbReference>
<keyword evidence="2" id="KW-1185">Reference proteome</keyword>
<gene>
    <name evidence="1" type="ORF">Vadar_030344</name>
</gene>
<organism evidence="1 2">
    <name type="scientific">Vaccinium darrowii</name>
    <dbReference type="NCBI Taxonomy" id="229202"/>
    <lineage>
        <taxon>Eukaryota</taxon>
        <taxon>Viridiplantae</taxon>
        <taxon>Streptophyta</taxon>
        <taxon>Embryophyta</taxon>
        <taxon>Tracheophyta</taxon>
        <taxon>Spermatophyta</taxon>
        <taxon>Magnoliopsida</taxon>
        <taxon>eudicotyledons</taxon>
        <taxon>Gunneridae</taxon>
        <taxon>Pentapetalae</taxon>
        <taxon>asterids</taxon>
        <taxon>Ericales</taxon>
        <taxon>Ericaceae</taxon>
        <taxon>Vaccinioideae</taxon>
        <taxon>Vaccinieae</taxon>
        <taxon>Vaccinium</taxon>
    </lineage>
</organism>
<evidence type="ECO:0000313" key="2">
    <source>
        <dbReference type="Proteomes" id="UP000828048"/>
    </source>
</evidence>
<protein>
    <submittedName>
        <fullName evidence="1">Uncharacterized protein</fullName>
    </submittedName>
</protein>
<sequence length="166" mass="18986">MVTKAKLYLANKFSTGIAKLQRIRCRRSCTAPPLRIEGKLLVNYHKEIEANEKRCCELQDMIEEAISDNGNKTDLRIRSQYRLMRKAVVHITSGSKALDELLGGNETMTITKAFGEFRWEPPFHFANVSYVTMAITEAFGEFRSGKTQLAHTLCVTTQVRFWNLSH</sequence>
<evidence type="ECO:0000313" key="1">
    <source>
        <dbReference type="EMBL" id="KAH7850283.1"/>
    </source>
</evidence>
<name>A0ACB7YB58_9ERIC</name>
<accession>A0ACB7YB58</accession>
<comment type="caution">
    <text evidence="1">The sequence shown here is derived from an EMBL/GenBank/DDBJ whole genome shotgun (WGS) entry which is preliminary data.</text>
</comment>
<proteinExistence type="predicted"/>